<evidence type="ECO:0000313" key="5">
    <source>
        <dbReference type="EnsemblMetazoa" id="CapteP188970"/>
    </source>
</evidence>
<accession>R7VFZ7</accession>
<dbReference type="STRING" id="283909.R7VFZ7"/>
<organism evidence="4">
    <name type="scientific">Capitella teleta</name>
    <name type="common">Polychaete worm</name>
    <dbReference type="NCBI Taxonomy" id="283909"/>
    <lineage>
        <taxon>Eukaryota</taxon>
        <taxon>Metazoa</taxon>
        <taxon>Spiralia</taxon>
        <taxon>Lophotrochozoa</taxon>
        <taxon>Annelida</taxon>
        <taxon>Polychaeta</taxon>
        <taxon>Sedentaria</taxon>
        <taxon>Scolecida</taxon>
        <taxon>Capitellidae</taxon>
        <taxon>Capitella</taxon>
    </lineage>
</organism>
<dbReference type="OrthoDB" id="10261433at2759"/>
<dbReference type="InterPro" id="IPR005814">
    <property type="entry name" value="Aminotrans_3"/>
</dbReference>
<reference evidence="4 6" key="2">
    <citation type="journal article" date="2013" name="Nature">
        <title>Insights into bilaterian evolution from three spiralian genomes.</title>
        <authorList>
            <person name="Simakov O."/>
            <person name="Marletaz F."/>
            <person name="Cho S.J."/>
            <person name="Edsinger-Gonzales E."/>
            <person name="Havlak P."/>
            <person name="Hellsten U."/>
            <person name="Kuo D.H."/>
            <person name="Larsson T."/>
            <person name="Lv J."/>
            <person name="Arendt D."/>
            <person name="Savage R."/>
            <person name="Osoegawa K."/>
            <person name="de Jong P."/>
            <person name="Grimwood J."/>
            <person name="Chapman J.A."/>
            <person name="Shapiro H."/>
            <person name="Aerts A."/>
            <person name="Otillar R.P."/>
            <person name="Terry A.Y."/>
            <person name="Boore J.L."/>
            <person name="Grigoriev I.V."/>
            <person name="Lindberg D.R."/>
            <person name="Seaver E.C."/>
            <person name="Weisblat D.A."/>
            <person name="Putnam N.H."/>
            <person name="Rokhsar D.S."/>
        </authorList>
    </citation>
    <scope>NUCLEOTIDE SEQUENCE</scope>
    <source>
        <strain evidence="4 6">I ESC-2004</strain>
    </source>
</reference>
<dbReference type="InterPro" id="IPR049704">
    <property type="entry name" value="Aminotrans_3_PPA_site"/>
</dbReference>
<proteinExistence type="inferred from homology"/>
<dbReference type="InterPro" id="IPR015422">
    <property type="entry name" value="PyrdxlP-dep_Trfase_small"/>
</dbReference>
<dbReference type="EMBL" id="AMQN01016708">
    <property type="status" value="NOT_ANNOTATED_CDS"/>
    <property type="molecule type" value="Genomic_DNA"/>
</dbReference>
<dbReference type="InterPro" id="IPR015421">
    <property type="entry name" value="PyrdxlP-dep_Trfase_major"/>
</dbReference>
<dbReference type="EnsemblMetazoa" id="CapteT188970">
    <property type="protein sequence ID" value="CapteP188970"/>
    <property type="gene ID" value="CapteG188970"/>
</dbReference>
<sequence length="474" mass="52445">MSWVNAASCKLFFRADPIKIVRAQGQYMYDEEGKFYLDCINNVAHVGHCHPDVVHHGMEQMAILNTNNRFLHDNIGKLAKRITSTLPDPLSVCYFVNSGSEANDLALRIARVHTKQNDIIVLDHAYHGHTCAVIDISPYKFDGPGGEGAKDWVHVVANPDSYRGKFTDLNSPGEDLGEKYANELKLAIDKAKEKKRSVAAFYAESLQSCAGQIIPPEGYFKKAYKHVRDAGGICIADEVQVGFGRVGTHMWAFQLQGEDVVPDIVTMGKPMGNGHPVACVVTTPEIAASFASTGMEYFNTYGGNPVSCAIALSVLDVIERERLQERAIETGGYMMQRLQALKTKHTLIGDIRGIGMFIGIELVKDHKTREPATTEAQHVIYRLKQERILYSADGPDRNVLKFKPPMCFSQENVDQLLEVIDKVLSDMENGEVDTSSEKTQHLMYGSANGPKIISSSAKRAITGLDEPVLKKLCR</sequence>
<evidence type="ECO:0000256" key="2">
    <source>
        <dbReference type="ARBA" id="ARBA00022898"/>
    </source>
</evidence>
<name>R7VFZ7_CAPTE</name>
<reference evidence="5" key="3">
    <citation type="submission" date="2015-06" db="UniProtKB">
        <authorList>
            <consortium name="EnsemblMetazoa"/>
        </authorList>
    </citation>
    <scope>IDENTIFICATION</scope>
</reference>
<dbReference type="Gene3D" id="3.90.1150.10">
    <property type="entry name" value="Aspartate Aminotransferase, domain 1"/>
    <property type="match status" value="1"/>
</dbReference>
<dbReference type="CDD" id="cd00610">
    <property type="entry name" value="OAT_like"/>
    <property type="match status" value="1"/>
</dbReference>
<protein>
    <submittedName>
        <fullName evidence="4 5">Uncharacterized protein</fullName>
    </submittedName>
</protein>
<dbReference type="SUPFAM" id="SSF53383">
    <property type="entry name" value="PLP-dependent transferases"/>
    <property type="match status" value="1"/>
</dbReference>
<dbReference type="HOGENOM" id="CLU_016922_8_0_1"/>
<dbReference type="Pfam" id="PF00202">
    <property type="entry name" value="Aminotran_3"/>
    <property type="match status" value="1"/>
</dbReference>
<dbReference type="OMA" id="GAIETMK"/>
<dbReference type="PANTHER" id="PTHR45688">
    <property type="match status" value="1"/>
</dbReference>
<dbReference type="GO" id="GO:0008483">
    <property type="term" value="F:transaminase activity"/>
    <property type="evidence" value="ECO:0007669"/>
    <property type="project" value="InterPro"/>
</dbReference>
<keyword evidence="6" id="KW-1185">Reference proteome</keyword>
<dbReference type="Proteomes" id="UP000014760">
    <property type="component" value="Unassembled WGS sequence"/>
</dbReference>
<evidence type="ECO:0000256" key="3">
    <source>
        <dbReference type="RuleBase" id="RU003560"/>
    </source>
</evidence>
<gene>
    <name evidence="4" type="ORF">CAPTEDRAFT_188970</name>
</gene>
<dbReference type="Gene3D" id="3.40.640.10">
    <property type="entry name" value="Type I PLP-dependent aspartate aminotransferase-like (Major domain)"/>
    <property type="match status" value="1"/>
</dbReference>
<dbReference type="FunCoup" id="R7VFZ7">
    <property type="interactions" value="154"/>
</dbReference>
<dbReference type="AlphaFoldDB" id="R7VFZ7"/>
<keyword evidence="2 3" id="KW-0663">Pyridoxal phosphate</keyword>
<evidence type="ECO:0000313" key="6">
    <source>
        <dbReference type="Proteomes" id="UP000014760"/>
    </source>
</evidence>
<dbReference type="GO" id="GO:0005739">
    <property type="term" value="C:mitochondrion"/>
    <property type="evidence" value="ECO:0007669"/>
    <property type="project" value="TreeGrafter"/>
</dbReference>
<dbReference type="PANTHER" id="PTHR45688:SF13">
    <property type="entry name" value="ALANINE--GLYOXYLATE AMINOTRANSFERASE 2-LIKE"/>
    <property type="match status" value="1"/>
</dbReference>
<dbReference type="EMBL" id="KB292329">
    <property type="protein sequence ID" value="ELU17763.1"/>
    <property type="molecule type" value="Genomic_DNA"/>
</dbReference>
<dbReference type="InterPro" id="IPR015424">
    <property type="entry name" value="PyrdxlP-dep_Trfase"/>
</dbReference>
<reference evidence="6" key="1">
    <citation type="submission" date="2012-12" db="EMBL/GenBank/DDBJ databases">
        <authorList>
            <person name="Hellsten U."/>
            <person name="Grimwood J."/>
            <person name="Chapman J.A."/>
            <person name="Shapiro H."/>
            <person name="Aerts A."/>
            <person name="Otillar R.P."/>
            <person name="Terry A.Y."/>
            <person name="Boore J.L."/>
            <person name="Simakov O."/>
            <person name="Marletaz F."/>
            <person name="Cho S.-J."/>
            <person name="Edsinger-Gonzales E."/>
            <person name="Havlak P."/>
            <person name="Kuo D.-H."/>
            <person name="Larsson T."/>
            <person name="Lv J."/>
            <person name="Arendt D."/>
            <person name="Savage R."/>
            <person name="Osoegawa K."/>
            <person name="de Jong P."/>
            <person name="Lindberg D.R."/>
            <person name="Seaver E.C."/>
            <person name="Weisblat D.A."/>
            <person name="Putnam N.H."/>
            <person name="Grigoriev I.V."/>
            <person name="Rokhsar D.S."/>
        </authorList>
    </citation>
    <scope>NUCLEOTIDE SEQUENCE</scope>
    <source>
        <strain evidence="6">I ESC-2004</strain>
    </source>
</reference>
<evidence type="ECO:0000313" key="4">
    <source>
        <dbReference type="EMBL" id="ELU17763.1"/>
    </source>
</evidence>
<comment type="similarity">
    <text evidence="1 3">Belongs to the class-III pyridoxal-phosphate-dependent aminotransferase family.</text>
</comment>
<dbReference type="GO" id="GO:0030170">
    <property type="term" value="F:pyridoxal phosphate binding"/>
    <property type="evidence" value="ECO:0007669"/>
    <property type="project" value="InterPro"/>
</dbReference>
<dbReference type="PROSITE" id="PS00600">
    <property type="entry name" value="AA_TRANSFER_CLASS_3"/>
    <property type="match status" value="1"/>
</dbReference>
<dbReference type="PIRSF" id="PIRSF000521">
    <property type="entry name" value="Transaminase_4ab_Lys_Orn"/>
    <property type="match status" value="1"/>
</dbReference>
<evidence type="ECO:0000256" key="1">
    <source>
        <dbReference type="ARBA" id="ARBA00008954"/>
    </source>
</evidence>